<dbReference type="EMBL" id="JYDL01000081">
    <property type="protein sequence ID" value="KRX17876.1"/>
    <property type="molecule type" value="Genomic_DNA"/>
</dbReference>
<proteinExistence type="predicted"/>
<organism evidence="1 2">
    <name type="scientific">Trichinella nelsoni</name>
    <dbReference type="NCBI Taxonomy" id="6336"/>
    <lineage>
        <taxon>Eukaryota</taxon>
        <taxon>Metazoa</taxon>
        <taxon>Ecdysozoa</taxon>
        <taxon>Nematoda</taxon>
        <taxon>Enoplea</taxon>
        <taxon>Dorylaimia</taxon>
        <taxon>Trichinellida</taxon>
        <taxon>Trichinellidae</taxon>
        <taxon>Trichinella</taxon>
    </lineage>
</organism>
<sequence length="86" mass="9850">MKVKALLAGEIDAIGNAARVGRARKWATLDGTAIHMMGSMQRNSEGLYTFINEIHHRKHLVQDARQKSQAKRHLRTKWKMIQIDKS</sequence>
<accession>A0A0V0RTT3</accession>
<name>A0A0V0RTT3_9BILA</name>
<comment type="caution">
    <text evidence="1">The sequence shown here is derived from an EMBL/GenBank/DDBJ whole genome shotgun (WGS) entry which is preliminary data.</text>
</comment>
<dbReference type="AlphaFoldDB" id="A0A0V0RTT3"/>
<gene>
    <name evidence="1" type="ORF">T07_1598</name>
</gene>
<keyword evidence="2" id="KW-1185">Reference proteome</keyword>
<protein>
    <submittedName>
        <fullName evidence="1">Uncharacterized protein</fullName>
    </submittedName>
</protein>
<dbReference type="Proteomes" id="UP000054630">
    <property type="component" value="Unassembled WGS sequence"/>
</dbReference>
<reference evidence="1 2" key="1">
    <citation type="submission" date="2015-01" db="EMBL/GenBank/DDBJ databases">
        <title>Evolution of Trichinella species and genotypes.</title>
        <authorList>
            <person name="Korhonen P.K."/>
            <person name="Edoardo P."/>
            <person name="Giuseppe L.R."/>
            <person name="Gasser R.B."/>
        </authorList>
    </citation>
    <scope>NUCLEOTIDE SEQUENCE [LARGE SCALE GENOMIC DNA]</scope>
    <source>
        <strain evidence="1">ISS37</strain>
    </source>
</reference>
<evidence type="ECO:0000313" key="1">
    <source>
        <dbReference type="EMBL" id="KRX17876.1"/>
    </source>
</evidence>
<evidence type="ECO:0000313" key="2">
    <source>
        <dbReference type="Proteomes" id="UP000054630"/>
    </source>
</evidence>